<keyword evidence="3" id="KW-1185">Reference proteome</keyword>
<evidence type="ECO:0000313" key="3">
    <source>
        <dbReference type="Proteomes" id="UP000631300"/>
    </source>
</evidence>
<protein>
    <submittedName>
        <fullName evidence="2">Uncharacterized protein</fullName>
    </submittedName>
</protein>
<dbReference type="Proteomes" id="UP000631300">
    <property type="component" value="Unassembled WGS sequence"/>
</dbReference>
<name>A0A918JLZ0_9ALTE</name>
<gene>
    <name evidence="2" type="ORF">GCM10007391_19520</name>
</gene>
<keyword evidence="1" id="KW-0472">Membrane</keyword>
<dbReference type="Pfam" id="PF04246">
    <property type="entry name" value="RseC_MucC"/>
    <property type="match status" value="1"/>
</dbReference>
<proteinExistence type="predicted"/>
<dbReference type="PANTHER" id="PTHR35867:SF1">
    <property type="entry name" value="PROTEIN RSEC"/>
    <property type="match status" value="1"/>
</dbReference>
<dbReference type="AlphaFoldDB" id="A0A918JLZ0"/>
<dbReference type="RefSeq" id="WP_189405947.1">
    <property type="nucleotide sequence ID" value="NZ_BMXP01000004.1"/>
</dbReference>
<dbReference type="PANTHER" id="PTHR35867">
    <property type="entry name" value="PROTEIN RSEC"/>
    <property type="match status" value="1"/>
</dbReference>
<keyword evidence="1" id="KW-1133">Transmembrane helix</keyword>
<dbReference type="PIRSF" id="PIRSF004923">
    <property type="entry name" value="RseC"/>
    <property type="match status" value="1"/>
</dbReference>
<feature type="transmembrane region" description="Helical" evidence="1">
    <location>
        <begin position="79"/>
        <end position="103"/>
    </location>
</feature>
<evidence type="ECO:0000313" key="2">
    <source>
        <dbReference type="EMBL" id="GGW85994.1"/>
    </source>
</evidence>
<dbReference type="InterPro" id="IPR026268">
    <property type="entry name" value="RseC"/>
</dbReference>
<feature type="transmembrane region" description="Helical" evidence="1">
    <location>
        <begin position="109"/>
        <end position="128"/>
    </location>
</feature>
<reference evidence="2" key="1">
    <citation type="journal article" date="2014" name="Int. J. Syst. Evol. Microbiol.">
        <title>Complete genome sequence of Corynebacterium casei LMG S-19264T (=DSM 44701T), isolated from a smear-ripened cheese.</title>
        <authorList>
            <consortium name="US DOE Joint Genome Institute (JGI-PGF)"/>
            <person name="Walter F."/>
            <person name="Albersmeier A."/>
            <person name="Kalinowski J."/>
            <person name="Ruckert C."/>
        </authorList>
    </citation>
    <scope>NUCLEOTIDE SEQUENCE</scope>
    <source>
        <strain evidence="2">KCTC 22164</strain>
    </source>
</reference>
<dbReference type="EMBL" id="BMXP01000004">
    <property type="protein sequence ID" value="GGW85994.1"/>
    <property type="molecule type" value="Genomic_DNA"/>
</dbReference>
<comment type="caution">
    <text evidence="2">The sequence shown here is derived from an EMBL/GenBank/DDBJ whole genome shotgun (WGS) entry which is preliminary data.</text>
</comment>
<organism evidence="2 3">
    <name type="scientific">Alteromonas halophila</name>
    <dbReference type="NCBI Taxonomy" id="516698"/>
    <lineage>
        <taxon>Bacteria</taxon>
        <taxon>Pseudomonadati</taxon>
        <taxon>Pseudomonadota</taxon>
        <taxon>Gammaproteobacteria</taxon>
        <taxon>Alteromonadales</taxon>
        <taxon>Alteromonadaceae</taxon>
        <taxon>Alteromonas/Salinimonas group</taxon>
        <taxon>Alteromonas</taxon>
    </lineage>
</organism>
<reference evidence="2" key="2">
    <citation type="submission" date="2020-09" db="EMBL/GenBank/DDBJ databases">
        <authorList>
            <person name="Sun Q."/>
            <person name="Kim S."/>
        </authorList>
    </citation>
    <scope>NUCLEOTIDE SEQUENCE</scope>
    <source>
        <strain evidence="2">KCTC 22164</strain>
    </source>
</reference>
<sequence length="156" mass="16140">MITERATVVAVNDDSVVVEAAIKTTCNGCQAQSDCGTGAIATAFAPKVQRLTLRSPVPVEIGDEVSVGIPEAGMLSASALLYVVPLLALIGSALLLDSWLSLAGAVHDLSVFAGSVLVTFLTYIVISARIKKLDTQRFQPVLIGRISGSDASGRAV</sequence>
<accession>A0A918JLZ0</accession>
<keyword evidence="1" id="KW-0812">Transmembrane</keyword>
<dbReference type="InterPro" id="IPR007359">
    <property type="entry name" value="SigmaE_reg_RseC_MucC"/>
</dbReference>
<evidence type="ECO:0000256" key="1">
    <source>
        <dbReference type="SAM" id="Phobius"/>
    </source>
</evidence>